<dbReference type="EMBL" id="JAIXMP010000018">
    <property type="protein sequence ID" value="KAI9258825.1"/>
    <property type="molecule type" value="Genomic_DNA"/>
</dbReference>
<sequence length="148" mass="17117">MHENKHNTHFLLVSYRETRIVVRTWVFVFSTPTVCGSNNVYYSGLPLFADYFQSKPLRKHKQMTYCIWGRKLLLVWYTTTNAFELEVSSFYNGKLKNDKSFDGCLYGSLVVFFSFMDFIPRGSVPSSKSSHASNVGPKKDYLPELKDA</sequence>
<evidence type="ECO:0000313" key="3">
    <source>
        <dbReference type="Proteomes" id="UP001209540"/>
    </source>
</evidence>
<evidence type="ECO:0000256" key="1">
    <source>
        <dbReference type="SAM" id="MobiDB-lite"/>
    </source>
</evidence>
<feature type="compositionally biased region" description="Basic and acidic residues" evidence="1">
    <location>
        <begin position="137"/>
        <end position="148"/>
    </location>
</feature>
<gene>
    <name evidence="2" type="ORF">BDA99DRAFT_538749</name>
</gene>
<organism evidence="2 3">
    <name type="scientific">Phascolomyces articulosus</name>
    <dbReference type="NCBI Taxonomy" id="60185"/>
    <lineage>
        <taxon>Eukaryota</taxon>
        <taxon>Fungi</taxon>
        <taxon>Fungi incertae sedis</taxon>
        <taxon>Mucoromycota</taxon>
        <taxon>Mucoromycotina</taxon>
        <taxon>Mucoromycetes</taxon>
        <taxon>Mucorales</taxon>
        <taxon>Lichtheimiaceae</taxon>
        <taxon>Phascolomyces</taxon>
    </lineage>
</organism>
<name>A0AAD5JXD4_9FUNG</name>
<dbReference type="AlphaFoldDB" id="A0AAD5JXD4"/>
<evidence type="ECO:0000313" key="2">
    <source>
        <dbReference type="EMBL" id="KAI9258825.1"/>
    </source>
</evidence>
<dbReference type="Proteomes" id="UP001209540">
    <property type="component" value="Unassembled WGS sequence"/>
</dbReference>
<feature type="region of interest" description="Disordered" evidence="1">
    <location>
        <begin position="124"/>
        <end position="148"/>
    </location>
</feature>
<feature type="compositionally biased region" description="Polar residues" evidence="1">
    <location>
        <begin position="124"/>
        <end position="133"/>
    </location>
</feature>
<comment type="caution">
    <text evidence="2">The sequence shown here is derived from an EMBL/GenBank/DDBJ whole genome shotgun (WGS) entry which is preliminary data.</text>
</comment>
<protein>
    <submittedName>
        <fullName evidence="2">Uncharacterized protein</fullName>
    </submittedName>
</protein>
<reference evidence="2" key="1">
    <citation type="journal article" date="2022" name="IScience">
        <title>Evolution of zygomycete secretomes and the origins of terrestrial fungal ecologies.</title>
        <authorList>
            <person name="Chang Y."/>
            <person name="Wang Y."/>
            <person name="Mondo S."/>
            <person name="Ahrendt S."/>
            <person name="Andreopoulos W."/>
            <person name="Barry K."/>
            <person name="Beard J."/>
            <person name="Benny G.L."/>
            <person name="Blankenship S."/>
            <person name="Bonito G."/>
            <person name="Cuomo C."/>
            <person name="Desiro A."/>
            <person name="Gervers K.A."/>
            <person name="Hundley H."/>
            <person name="Kuo A."/>
            <person name="LaButti K."/>
            <person name="Lang B.F."/>
            <person name="Lipzen A."/>
            <person name="O'Donnell K."/>
            <person name="Pangilinan J."/>
            <person name="Reynolds N."/>
            <person name="Sandor L."/>
            <person name="Smith M.E."/>
            <person name="Tsang A."/>
            <person name="Grigoriev I.V."/>
            <person name="Stajich J.E."/>
            <person name="Spatafora J.W."/>
        </authorList>
    </citation>
    <scope>NUCLEOTIDE SEQUENCE</scope>
    <source>
        <strain evidence="2">RSA 2281</strain>
    </source>
</reference>
<proteinExistence type="predicted"/>
<reference evidence="2" key="2">
    <citation type="submission" date="2023-02" db="EMBL/GenBank/DDBJ databases">
        <authorList>
            <consortium name="DOE Joint Genome Institute"/>
            <person name="Mondo S.J."/>
            <person name="Chang Y."/>
            <person name="Wang Y."/>
            <person name="Ahrendt S."/>
            <person name="Andreopoulos W."/>
            <person name="Barry K."/>
            <person name="Beard J."/>
            <person name="Benny G.L."/>
            <person name="Blankenship S."/>
            <person name="Bonito G."/>
            <person name="Cuomo C."/>
            <person name="Desiro A."/>
            <person name="Gervers K.A."/>
            <person name="Hundley H."/>
            <person name="Kuo A."/>
            <person name="LaButti K."/>
            <person name="Lang B.F."/>
            <person name="Lipzen A."/>
            <person name="O'Donnell K."/>
            <person name="Pangilinan J."/>
            <person name="Reynolds N."/>
            <person name="Sandor L."/>
            <person name="Smith M.W."/>
            <person name="Tsang A."/>
            <person name="Grigoriev I.V."/>
            <person name="Stajich J.E."/>
            <person name="Spatafora J.W."/>
        </authorList>
    </citation>
    <scope>NUCLEOTIDE SEQUENCE</scope>
    <source>
        <strain evidence="2">RSA 2281</strain>
    </source>
</reference>
<keyword evidence="3" id="KW-1185">Reference proteome</keyword>
<accession>A0AAD5JXD4</accession>